<feature type="transmembrane region" description="Helical" evidence="1">
    <location>
        <begin position="20"/>
        <end position="38"/>
    </location>
</feature>
<keyword evidence="1" id="KW-0812">Transmembrane</keyword>
<accession>A0A5M3W8L1</accession>
<keyword evidence="4" id="KW-1185">Reference proteome</keyword>
<keyword evidence="1" id="KW-1133">Transmembrane helix</keyword>
<dbReference type="InterPro" id="IPR025646">
    <property type="entry name" value="DUF4350"/>
</dbReference>
<evidence type="ECO:0000256" key="1">
    <source>
        <dbReference type="SAM" id="Phobius"/>
    </source>
</evidence>
<dbReference type="RefSeq" id="WP_155339032.1">
    <property type="nucleotide sequence ID" value="NZ_BAAABN010000025.1"/>
</dbReference>
<dbReference type="AlphaFoldDB" id="A0A5M3W8L1"/>
<gene>
    <name evidence="3" type="ORF">Acor_48840</name>
</gene>
<protein>
    <submittedName>
        <fullName evidence="3">Membrane protein</fullName>
    </submittedName>
</protein>
<proteinExistence type="predicted"/>
<dbReference type="EMBL" id="BLAD01000062">
    <property type="protein sequence ID" value="GES02818.1"/>
    <property type="molecule type" value="Genomic_DNA"/>
</dbReference>
<dbReference type="Pfam" id="PF14258">
    <property type="entry name" value="DUF4350"/>
    <property type="match status" value="1"/>
</dbReference>
<organism evidence="3 4">
    <name type="scientific">Acrocarpospora corrugata</name>
    <dbReference type="NCBI Taxonomy" id="35763"/>
    <lineage>
        <taxon>Bacteria</taxon>
        <taxon>Bacillati</taxon>
        <taxon>Actinomycetota</taxon>
        <taxon>Actinomycetes</taxon>
        <taxon>Streptosporangiales</taxon>
        <taxon>Streptosporangiaceae</taxon>
        <taxon>Acrocarpospora</taxon>
    </lineage>
</organism>
<dbReference type="Proteomes" id="UP000334990">
    <property type="component" value="Unassembled WGS sequence"/>
</dbReference>
<evidence type="ECO:0000313" key="4">
    <source>
        <dbReference type="Proteomes" id="UP000334990"/>
    </source>
</evidence>
<sequence length="374" mass="40110">MSRPTSPRIRDRWRTWRGALGLLLVIVVVAMLMVTVSTPRPGGYLDAEGTGPGGAHALAALLADQGVRVEQVRTVQEAREIATPDSLVVLTRPEYLMGEDLLDRISELPGDLLLIGPMDLVLDELAPGVSEGDYDPARSREPTCGLREAVQAGSARMGGTAYQVTGPDARCYEGSLIRYRPNGRTTTIVGSGDFMTNGRLIEDGNAALAVNLVGAHPRVTWFAPRLPQGDQPTATLEELVPDQVGWLVWSLIVAVGLIAIAQGRRLGPVVTEKLPVVVRAAETAEGRGRLYRARRARDRAGHALRAATLDRIVPRLGLTPASTPDAIVAAIAVRIGQDAGQIRHALYGPAPADDTQLVALARHLDTLERQVRDS</sequence>
<name>A0A5M3W8L1_9ACTN</name>
<evidence type="ECO:0000313" key="3">
    <source>
        <dbReference type="EMBL" id="GES02818.1"/>
    </source>
</evidence>
<keyword evidence="1" id="KW-0472">Membrane</keyword>
<feature type="domain" description="DUF4350" evidence="2">
    <location>
        <begin position="50"/>
        <end position="213"/>
    </location>
</feature>
<comment type="caution">
    <text evidence="3">The sequence shown here is derived from an EMBL/GenBank/DDBJ whole genome shotgun (WGS) entry which is preliminary data.</text>
</comment>
<reference evidence="3 4" key="1">
    <citation type="submission" date="2019-10" db="EMBL/GenBank/DDBJ databases">
        <title>Whole genome shotgun sequence of Acrocarpospora corrugata NBRC 13972.</title>
        <authorList>
            <person name="Ichikawa N."/>
            <person name="Kimura A."/>
            <person name="Kitahashi Y."/>
            <person name="Komaki H."/>
            <person name="Oguchi A."/>
        </authorList>
    </citation>
    <scope>NUCLEOTIDE SEQUENCE [LARGE SCALE GENOMIC DNA]</scope>
    <source>
        <strain evidence="3 4">NBRC 13972</strain>
    </source>
</reference>
<evidence type="ECO:0000259" key="2">
    <source>
        <dbReference type="Pfam" id="PF14258"/>
    </source>
</evidence>
<dbReference type="OrthoDB" id="5241668at2"/>